<proteinExistence type="predicted"/>
<dbReference type="AlphaFoldDB" id="A0AA95JG84"/>
<dbReference type="Proteomes" id="UP001178662">
    <property type="component" value="Chromosome"/>
</dbReference>
<evidence type="ECO:0000313" key="3">
    <source>
        <dbReference type="Proteomes" id="UP001178662"/>
    </source>
</evidence>
<dbReference type="EMBL" id="CP119317">
    <property type="protein sequence ID" value="WEK54655.1"/>
    <property type="molecule type" value="Genomic_DNA"/>
</dbReference>
<organism evidence="2 3">
    <name type="scientific">Candidatus Cohnella colombiensis</name>
    <dbReference type="NCBI Taxonomy" id="3121368"/>
    <lineage>
        <taxon>Bacteria</taxon>
        <taxon>Bacillati</taxon>
        <taxon>Bacillota</taxon>
        <taxon>Bacilli</taxon>
        <taxon>Bacillales</taxon>
        <taxon>Paenibacillaceae</taxon>
        <taxon>Cohnella</taxon>
    </lineage>
</organism>
<accession>A0AA95JG84</accession>
<keyword evidence="1" id="KW-0472">Membrane</keyword>
<evidence type="ECO:0000313" key="2">
    <source>
        <dbReference type="EMBL" id="WEK54655.1"/>
    </source>
</evidence>
<name>A0AA95JG84_9BACL</name>
<reference evidence="2" key="1">
    <citation type="submission" date="2023-03" db="EMBL/GenBank/DDBJ databases">
        <title>Andean soil-derived lignocellulolytic bacterial consortium as a source of novel taxa and putative plastic-active enzymes.</title>
        <authorList>
            <person name="Diaz-Garcia L."/>
            <person name="Chuvochina M."/>
            <person name="Feuerriegel G."/>
            <person name="Bunk B."/>
            <person name="Sproer C."/>
            <person name="Streit W.R."/>
            <person name="Rodriguez L.M."/>
            <person name="Overmann J."/>
            <person name="Jimenez D.J."/>
        </authorList>
    </citation>
    <scope>NUCLEOTIDE SEQUENCE</scope>
    <source>
        <strain evidence="2">MAG 2441</strain>
    </source>
</reference>
<protein>
    <recommendedName>
        <fullName evidence="4">Cytochrome c oxidase subunit 2A</fullName>
    </recommendedName>
</protein>
<gene>
    <name evidence="2" type="ORF">P0Y55_00845</name>
</gene>
<keyword evidence="3" id="KW-1185">Reference proteome</keyword>
<evidence type="ECO:0000256" key="1">
    <source>
        <dbReference type="SAM" id="Phobius"/>
    </source>
</evidence>
<keyword evidence="1" id="KW-1133">Transmembrane helix</keyword>
<feature type="transmembrane region" description="Helical" evidence="1">
    <location>
        <begin position="20"/>
        <end position="47"/>
    </location>
</feature>
<evidence type="ECO:0008006" key="4">
    <source>
        <dbReference type="Google" id="ProtNLM"/>
    </source>
</evidence>
<sequence length="49" mass="5103">MVASNNKYEDGADAGGKSKVIGTIISVAVVGLTILAVYLLVFGLYMARI</sequence>
<keyword evidence="1" id="KW-0812">Transmembrane</keyword>